<dbReference type="GO" id="GO:0006281">
    <property type="term" value="P:DNA repair"/>
    <property type="evidence" value="ECO:0007669"/>
    <property type="project" value="UniProtKB-UniRule"/>
</dbReference>
<evidence type="ECO:0000256" key="3">
    <source>
        <dbReference type="ARBA" id="ARBA00018504"/>
    </source>
</evidence>
<evidence type="ECO:0000256" key="1">
    <source>
        <dbReference type="ARBA" id="ARBA00004123"/>
    </source>
</evidence>
<dbReference type="Pfam" id="PF09340">
    <property type="entry name" value="NuA4"/>
    <property type="match status" value="1"/>
</dbReference>
<dbReference type="Proteomes" id="UP000076722">
    <property type="component" value="Unassembled WGS sequence"/>
</dbReference>
<evidence type="ECO:0000256" key="9">
    <source>
        <dbReference type="RuleBase" id="RU368022"/>
    </source>
</evidence>
<dbReference type="OrthoDB" id="440324at2759"/>
<keyword evidence="9" id="KW-0227">DNA damage</keyword>
<keyword evidence="6 10" id="KW-0175">Coiled coil</keyword>
<keyword evidence="7 9" id="KW-0804">Transcription</keyword>
<reference evidence="12 13" key="1">
    <citation type="journal article" date="2016" name="Mol. Biol. Evol.">
        <title>Comparative Genomics of Early-Diverging Mushroom-Forming Fungi Provides Insights into the Origins of Lignocellulose Decay Capabilities.</title>
        <authorList>
            <person name="Nagy L.G."/>
            <person name="Riley R."/>
            <person name="Tritt A."/>
            <person name="Adam C."/>
            <person name="Daum C."/>
            <person name="Floudas D."/>
            <person name="Sun H."/>
            <person name="Yadav J.S."/>
            <person name="Pangilinan J."/>
            <person name="Larsson K.H."/>
            <person name="Matsuura K."/>
            <person name="Barry K."/>
            <person name="Labutti K."/>
            <person name="Kuo R."/>
            <person name="Ohm R.A."/>
            <person name="Bhattacharya S.S."/>
            <person name="Shirouzu T."/>
            <person name="Yoshinaga Y."/>
            <person name="Martin F.M."/>
            <person name="Grigoriev I.V."/>
            <person name="Hibbett D.S."/>
        </authorList>
    </citation>
    <scope>NUCLEOTIDE SEQUENCE [LARGE SCALE GENOMIC DNA]</scope>
    <source>
        <strain evidence="12 13">HHB9708</strain>
    </source>
</reference>
<comment type="similarity">
    <text evidence="2 9">Belongs to the EAF6 family.</text>
</comment>
<protein>
    <recommendedName>
        <fullName evidence="3 9">Chromatin modification-related protein EAF6</fullName>
    </recommendedName>
</protein>
<gene>
    <name evidence="12" type="ORF">SISNIDRAFT_410956</name>
</gene>
<dbReference type="InterPro" id="IPR015418">
    <property type="entry name" value="Eaf6"/>
</dbReference>
<dbReference type="STRING" id="1314777.A0A164UY41"/>
<evidence type="ECO:0000313" key="12">
    <source>
        <dbReference type="EMBL" id="KZS93638.1"/>
    </source>
</evidence>
<dbReference type="AlphaFoldDB" id="A0A164UY41"/>
<feature type="coiled-coil region" evidence="10">
    <location>
        <begin position="12"/>
        <end position="46"/>
    </location>
</feature>
<evidence type="ECO:0000313" key="13">
    <source>
        <dbReference type="Proteomes" id="UP000076722"/>
    </source>
</evidence>
<comment type="subcellular location">
    <subcellularLocation>
        <location evidence="1 9">Nucleus</location>
    </subcellularLocation>
</comment>
<sequence>MAETDAEARAQYETAKNELVQALIKKRAADKQLAELEAQIYNFEGTYLMETSNHGGNIIQGFEGYLKSQGPGKRRYEIGEADRMFSNSSLTYTKSLELHGEAEESEADLNKYPGGSAGSGGIVTVHLPPAPKSQEMTPNQLKRERDREWQRKKRASKRALSTGSAEEPEVIPRRTTKRQKMMDDD</sequence>
<feature type="region of interest" description="Disordered" evidence="11">
    <location>
        <begin position="98"/>
        <end position="185"/>
    </location>
</feature>
<comment type="function">
    <text evidence="9">Component of the NuA4 histone acetyltransferase complex which is involved in transcriptional activation of selected genes principally by acetylation of nucleosomal histone H4 and H2A. The NuA4 complex is also involved in DNA repair.</text>
</comment>
<organism evidence="12 13">
    <name type="scientific">Sistotremastrum niveocremeum HHB9708</name>
    <dbReference type="NCBI Taxonomy" id="1314777"/>
    <lineage>
        <taxon>Eukaryota</taxon>
        <taxon>Fungi</taxon>
        <taxon>Dikarya</taxon>
        <taxon>Basidiomycota</taxon>
        <taxon>Agaricomycotina</taxon>
        <taxon>Agaricomycetes</taxon>
        <taxon>Sistotremastrales</taxon>
        <taxon>Sistotremastraceae</taxon>
        <taxon>Sertulicium</taxon>
        <taxon>Sertulicium niveocremeum</taxon>
    </lineage>
</organism>
<name>A0A164UY41_9AGAM</name>
<evidence type="ECO:0000256" key="11">
    <source>
        <dbReference type="SAM" id="MobiDB-lite"/>
    </source>
</evidence>
<evidence type="ECO:0000256" key="5">
    <source>
        <dbReference type="ARBA" id="ARBA00023015"/>
    </source>
</evidence>
<dbReference type="GO" id="GO:0035267">
    <property type="term" value="C:NuA4 histone acetyltransferase complex"/>
    <property type="evidence" value="ECO:0007669"/>
    <property type="project" value="UniProtKB-UniRule"/>
</dbReference>
<comment type="subunit">
    <text evidence="9">Component of the NuA4 histone acetyltransferase complex.</text>
</comment>
<evidence type="ECO:0000256" key="10">
    <source>
        <dbReference type="SAM" id="Coils"/>
    </source>
</evidence>
<dbReference type="PANTHER" id="PTHR13476">
    <property type="entry name" value="CHROMATIN MODIFICATION-RELATED PROTEIN MEAF6"/>
    <property type="match status" value="1"/>
</dbReference>
<keyword evidence="13" id="KW-1185">Reference proteome</keyword>
<evidence type="ECO:0000256" key="6">
    <source>
        <dbReference type="ARBA" id="ARBA00023054"/>
    </source>
</evidence>
<dbReference type="GO" id="GO:0005634">
    <property type="term" value="C:nucleus"/>
    <property type="evidence" value="ECO:0007669"/>
    <property type="project" value="UniProtKB-SubCell"/>
</dbReference>
<evidence type="ECO:0000256" key="7">
    <source>
        <dbReference type="ARBA" id="ARBA00023163"/>
    </source>
</evidence>
<keyword evidence="5 9" id="KW-0805">Transcription regulation</keyword>
<keyword evidence="9" id="KW-0234">DNA repair</keyword>
<dbReference type="GO" id="GO:0006325">
    <property type="term" value="P:chromatin organization"/>
    <property type="evidence" value="ECO:0007669"/>
    <property type="project" value="UniProtKB-KW"/>
</dbReference>
<accession>A0A164UY41</accession>
<evidence type="ECO:0000256" key="2">
    <source>
        <dbReference type="ARBA" id="ARBA00010916"/>
    </source>
</evidence>
<evidence type="ECO:0000256" key="4">
    <source>
        <dbReference type="ARBA" id="ARBA00022853"/>
    </source>
</evidence>
<dbReference type="EMBL" id="KV419406">
    <property type="protein sequence ID" value="KZS93638.1"/>
    <property type="molecule type" value="Genomic_DNA"/>
</dbReference>
<evidence type="ECO:0000256" key="8">
    <source>
        <dbReference type="ARBA" id="ARBA00023242"/>
    </source>
</evidence>
<proteinExistence type="inferred from homology"/>
<keyword evidence="4 9" id="KW-0156">Chromatin regulator</keyword>
<keyword evidence="8 9" id="KW-0539">Nucleus</keyword>